<feature type="signal peptide" evidence="1">
    <location>
        <begin position="1"/>
        <end position="23"/>
    </location>
</feature>
<protein>
    <submittedName>
        <fullName evidence="2">Uncharacterized protein</fullName>
    </submittedName>
</protein>
<dbReference type="EMBL" id="OC918744">
    <property type="protein sequence ID" value="CAD7650000.1"/>
    <property type="molecule type" value="Genomic_DNA"/>
</dbReference>
<gene>
    <name evidence="2" type="ORF">ONB1V03_LOCUS7581</name>
</gene>
<evidence type="ECO:0000256" key="1">
    <source>
        <dbReference type="SAM" id="SignalP"/>
    </source>
</evidence>
<feature type="chain" id="PRO_5035680219" evidence="1">
    <location>
        <begin position="24"/>
        <end position="158"/>
    </location>
</feature>
<dbReference type="EMBL" id="CAJPVJ010003919">
    <property type="protein sequence ID" value="CAG2168087.1"/>
    <property type="molecule type" value="Genomic_DNA"/>
</dbReference>
<sequence>MISTTSTLVFLLLVSTHLYSVSAQCDINHVRAFMNAVFCVDCKDSTGKREVLAYKECVTKELPKCTQELVDVAKNNPDNCQAKVMEKMVQLNQTFTDEDRMHKLGYINIVAHTSEHLESTGRIIMTEKVDLSPHLSHTLIRVTQLGLPYGNNSCYFIR</sequence>
<keyword evidence="1" id="KW-0732">Signal</keyword>
<accession>A0A7R9LXZ5</accession>
<reference evidence="2" key="1">
    <citation type="submission" date="2020-11" db="EMBL/GenBank/DDBJ databases">
        <authorList>
            <person name="Tran Van P."/>
        </authorList>
    </citation>
    <scope>NUCLEOTIDE SEQUENCE</scope>
</reference>
<feature type="non-terminal residue" evidence="2">
    <location>
        <position position="1"/>
    </location>
</feature>
<dbReference type="Proteomes" id="UP000728032">
    <property type="component" value="Unassembled WGS sequence"/>
</dbReference>
<organism evidence="2">
    <name type="scientific">Oppiella nova</name>
    <dbReference type="NCBI Taxonomy" id="334625"/>
    <lineage>
        <taxon>Eukaryota</taxon>
        <taxon>Metazoa</taxon>
        <taxon>Ecdysozoa</taxon>
        <taxon>Arthropoda</taxon>
        <taxon>Chelicerata</taxon>
        <taxon>Arachnida</taxon>
        <taxon>Acari</taxon>
        <taxon>Acariformes</taxon>
        <taxon>Sarcoptiformes</taxon>
        <taxon>Oribatida</taxon>
        <taxon>Brachypylina</taxon>
        <taxon>Oppioidea</taxon>
        <taxon>Oppiidae</taxon>
        <taxon>Oppiella</taxon>
    </lineage>
</organism>
<name>A0A7R9LXZ5_9ACAR</name>
<dbReference type="AlphaFoldDB" id="A0A7R9LXZ5"/>
<proteinExistence type="predicted"/>
<keyword evidence="3" id="KW-1185">Reference proteome</keyword>
<evidence type="ECO:0000313" key="2">
    <source>
        <dbReference type="EMBL" id="CAD7650000.1"/>
    </source>
</evidence>
<evidence type="ECO:0000313" key="3">
    <source>
        <dbReference type="Proteomes" id="UP000728032"/>
    </source>
</evidence>